<reference evidence="2 3" key="1">
    <citation type="submission" date="2018-01" db="EMBL/GenBank/DDBJ databases">
        <title>Whole genome analyses suggest that Burkholderia sensu lato contains two further novel genera in the rhizoxinica-symbiotica group Mycetohabitans gen. nov., and Trinickia gen. nov.: implications for the evolution of diazotrophy and nodulation in the Burkholderiaceae.</title>
        <authorList>
            <person name="Estrada-de los Santos P."/>
            <person name="Palmer M."/>
            <person name="Chavez-Ramirez B."/>
            <person name="Beukes C."/>
            <person name="Steenkamp E.T."/>
            <person name="Hirsch A.M."/>
            <person name="Manyaka P."/>
            <person name="Maluk M."/>
            <person name="Lafos M."/>
            <person name="Crook M."/>
            <person name="Gross E."/>
            <person name="Simon M.F."/>
            <person name="Bueno dos Reis Junior F."/>
            <person name="Poole P.S."/>
            <person name="Venter S.N."/>
            <person name="James E.K."/>
        </authorList>
    </citation>
    <scope>NUCLEOTIDE SEQUENCE [LARGE SCALE GENOMIC DNA]</scope>
    <source>
        <strain evidence="2 3">GP25-8</strain>
    </source>
</reference>
<organism evidence="2 3">
    <name type="scientific">Trinickia soli</name>
    <dbReference type="NCBI Taxonomy" id="380675"/>
    <lineage>
        <taxon>Bacteria</taxon>
        <taxon>Pseudomonadati</taxon>
        <taxon>Pseudomonadota</taxon>
        <taxon>Betaproteobacteria</taxon>
        <taxon>Burkholderiales</taxon>
        <taxon>Burkholderiaceae</taxon>
        <taxon>Trinickia</taxon>
    </lineage>
</organism>
<evidence type="ECO:0000313" key="3">
    <source>
        <dbReference type="Proteomes" id="UP000235347"/>
    </source>
</evidence>
<dbReference type="AlphaFoldDB" id="A0A2N7WCD7"/>
<dbReference type="RefSeq" id="WP_102608628.1">
    <property type="nucleotide sequence ID" value="NZ_CADIKD010000016.1"/>
</dbReference>
<comment type="caution">
    <text evidence="2">The sequence shown here is derived from an EMBL/GenBank/DDBJ whole genome shotgun (WGS) entry which is preliminary data.</text>
</comment>
<feature type="domain" description="DUF6933" evidence="1">
    <location>
        <begin position="4"/>
        <end position="153"/>
    </location>
</feature>
<evidence type="ECO:0000259" key="1">
    <source>
        <dbReference type="Pfam" id="PF22016"/>
    </source>
</evidence>
<dbReference type="EMBL" id="PNYB01000003">
    <property type="protein sequence ID" value="PMS27054.1"/>
    <property type="molecule type" value="Genomic_DNA"/>
</dbReference>
<keyword evidence="3" id="KW-1185">Reference proteome</keyword>
<name>A0A2N7WCD7_9BURK</name>
<sequence>MLYLCCTQKLLQRLKPDVVEAGSGTTKLGNWYATVLSWRPHIAMLVSERTLLPVLMPLAPAASLALRFPEALVDILTAHGVPRPFIESEVSEMHSVKYTKTQNRSVVGIMTEFAHLAEAYRAHDKPNELIDLSLKLAHTPCSPLYKGPVSPERALKELASGGGVAAQSRVAVA</sequence>
<accession>A0A2N7WCD7</accession>
<evidence type="ECO:0000313" key="2">
    <source>
        <dbReference type="EMBL" id="PMS27054.1"/>
    </source>
</evidence>
<dbReference type="InterPro" id="IPR053864">
    <property type="entry name" value="DUF6933"/>
</dbReference>
<proteinExistence type="predicted"/>
<gene>
    <name evidence="2" type="ORF">C0Z19_04645</name>
</gene>
<dbReference type="Pfam" id="PF22016">
    <property type="entry name" value="DUF6933"/>
    <property type="match status" value="1"/>
</dbReference>
<protein>
    <recommendedName>
        <fullName evidence="1">DUF6933 domain-containing protein</fullName>
    </recommendedName>
</protein>
<dbReference type="Proteomes" id="UP000235347">
    <property type="component" value="Unassembled WGS sequence"/>
</dbReference>